<dbReference type="EMBL" id="JACGWJ010000012">
    <property type="protein sequence ID" value="KAL0385780.1"/>
    <property type="molecule type" value="Genomic_DNA"/>
</dbReference>
<organism evidence="2">
    <name type="scientific">Sesamum radiatum</name>
    <name type="common">Black benniseed</name>
    <dbReference type="NCBI Taxonomy" id="300843"/>
    <lineage>
        <taxon>Eukaryota</taxon>
        <taxon>Viridiplantae</taxon>
        <taxon>Streptophyta</taxon>
        <taxon>Embryophyta</taxon>
        <taxon>Tracheophyta</taxon>
        <taxon>Spermatophyta</taxon>
        <taxon>Magnoliopsida</taxon>
        <taxon>eudicotyledons</taxon>
        <taxon>Gunneridae</taxon>
        <taxon>Pentapetalae</taxon>
        <taxon>asterids</taxon>
        <taxon>lamiids</taxon>
        <taxon>Lamiales</taxon>
        <taxon>Pedaliaceae</taxon>
        <taxon>Sesamum</taxon>
    </lineage>
</organism>
<evidence type="ECO:0000313" key="2">
    <source>
        <dbReference type="EMBL" id="KAL0385780.1"/>
    </source>
</evidence>
<dbReference type="AlphaFoldDB" id="A0AAW2RZV5"/>
<dbReference type="PANTHER" id="PTHR33240">
    <property type="entry name" value="OS08G0508500 PROTEIN"/>
    <property type="match status" value="1"/>
</dbReference>
<proteinExistence type="predicted"/>
<accession>A0AAW2RZV5</accession>
<dbReference type="PANTHER" id="PTHR33240:SF15">
    <property type="entry name" value="GAG-PRO-LIKE PROTEIN"/>
    <property type="match status" value="1"/>
</dbReference>
<reference evidence="2" key="2">
    <citation type="journal article" date="2024" name="Plant">
        <title>Genomic evolution and insights into agronomic trait innovations of Sesamum species.</title>
        <authorList>
            <person name="Miao H."/>
            <person name="Wang L."/>
            <person name="Qu L."/>
            <person name="Liu H."/>
            <person name="Sun Y."/>
            <person name="Le M."/>
            <person name="Wang Q."/>
            <person name="Wei S."/>
            <person name="Zheng Y."/>
            <person name="Lin W."/>
            <person name="Duan Y."/>
            <person name="Cao H."/>
            <person name="Xiong S."/>
            <person name="Wang X."/>
            <person name="Wei L."/>
            <person name="Li C."/>
            <person name="Ma Q."/>
            <person name="Ju M."/>
            <person name="Zhao R."/>
            <person name="Li G."/>
            <person name="Mu C."/>
            <person name="Tian Q."/>
            <person name="Mei H."/>
            <person name="Zhang T."/>
            <person name="Gao T."/>
            <person name="Zhang H."/>
        </authorList>
    </citation>
    <scope>NUCLEOTIDE SEQUENCE</scope>
    <source>
        <strain evidence="2">G02</strain>
    </source>
</reference>
<sequence length="156" mass="17386">MSGYLMKIKDSCNAEHGDDTTSNEDTLLEKEDSSDADDYISTITFSDEDLLLSFNPHNRPLFVVRYVLEQKVNRILIDEGSTVNILPLRTLKKLGVPMDELSTRDKILNISQAKGFKLFKSSLEISKFDLEDSKFSTIASFSGVVFSSVAMSSSIS</sequence>
<reference evidence="2" key="1">
    <citation type="submission" date="2020-06" db="EMBL/GenBank/DDBJ databases">
        <authorList>
            <person name="Li T."/>
            <person name="Hu X."/>
            <person name="Zhang T."/>
            <person name="Song X."/>
            <person name="Zhang H."/>
            <person name="Dai N."/>
            <person name="Sheng W."/>
            <person name="Hou X."/>
            <person name="Wei L."/>
        </authorList>
    </citation>
    <scope>NUCLEOTIDE SEQUENCE</scope>
    <source>
        <strain evidence="2">G02</strain>
        <tissue evidence="2">Leaf</tissue>
    </source>
</reference>
<evidence type="ECO:0000256" key="1">
    <source>
        <dbReference type="SAM" id="MobiDB-lite"/>
    </source>
</evidence>
<comment type="caution">
    <text evidence="2">The sequence shown here is derived from an EMBL/GenBank/DDBJ whole genome shotgun (WGS) entry which is preliminary data.</text>
</comment>
<feature type="region of interest" description="Disordered" evidence="1">
    <location>
        <begin position="13"/>
        <end position="33"/>
    </location>
</feature>
<gene>
    <name evidence="2" type="ORF">Sradi_2972300</name>
</gene>
<protein>
    <submittedName>
        <fullName evidence="2">Uncharacterized protein</fullName>
    </submittedName>
</protein>
<name>A0AAW2RZV5_SESRA</name>